<evidence type="ECO:0000313" key="2">
    <source>
        <dbReference type="EMBL" id="RKN33855.1"/>
    </source>
</evidence>
<dbReference type="GO" id="GO:0032259">
    <property type="term" value="P:methylation"/>
    <property type="evidence" value="ECO:0007669"/>
    <property type="project" value="UniProtKB-KW"/>
</dbReference>
<dbReference type="Proteomes" id="UP000275865">
    <property type="component" value="Unassembled WGS sequence"/>
</dbReference>
<dbReference type="AlphaFoldDB" id="A0A3A9Y8P1"/>
<dbReference type="EMBL" id="RAZT01000004">
    <property type="protein sequence ID" value="RKN33855.1"/>
    <property type="molecule type" value="Genomic_DNA"/>
</dbReference>
<dbReference type="RefSeq" id="WP_120688522.1">
    <property type="nucleotide sequence ID" value="NZ_RAZT01000004.1"/>
</dbReference>
<dbReference type="PANTHER" id="PTHR43861:SF1">
    <property type="entry name" value="TRANS-ACONITATE 2-METHYLTRANSFERASE"/>
    <property type="match status" value="1"/>
</dbReference>
<reference evidence="2 3" key="1">
    <citation type="submission" date="2018-09" db="EMBL/GenBank/DDBJ databases">
        <title>Micromonospora sp. nov. MS1-9, isolated from a root of Musa sp.</title>
        <authorList>
            <person name="Kuncharoen N."/>
            <person name="Kudo T."/>
            <person name="Ohkuma M."/>
            <person name="Yuki M."/>
            <person name="Tanasupawat S."/>
        </authorList>
    </citation>
    <scope>NUCLEOTIDE SEQUENCE [LARGE SCALE GENOMIC DNA]</scope>
    <source>
        <strain evidence="2 3">MS1-9</strain>
    </source>
</reference>
<keyword evidence="2" id="KW-0808">Transferase</keyword>
<accession>A0A3A9Y8P1</accession>
<gene>
    <name evidence="2" type="ORF">D7044_08885</name>
</gene>
<proteinExistence type="predicted"/>
<name>A0A3A9Y8P1_9ACTN</name>
<protein>
    <submittedName>
        <fullName evidence="2">Class I SAM-dependent methyltransferase</fullName>
    </submittedName>
</protein>
<dbReference type="SUPFAM" id="SSF53335">
    <property type="entry name" value="S-adenosyl-L-methionine-dependent methyltransferases"/>
    <property type="match status" value="1"/>
</dbReference>
<comment type="caution">
    <text evidence="2">The sequence shown here is derived from an EMBL/GenBank/DDBJ whole genome shotgun (WGS) entry which is preliminary data.</text>
</comment>
<keyword evidence="2" id="KW-0489">Methyltransferase</keyword>
<dbReference type="Pfam" id="PF08241">
    <property type="entry name" value="Methyltransf_11"/>
    <property type="match status" value="1"/>
</dbReference>
<evidence type="ECO:0000313" key="3">
    <source>
        <dbReference type="Proteomes" id="UP000275865"/>
    </source>
</evidence>
<dbReference type="InterPro" id="IPR029063">
    <property type="entry name" value="SAM-dependent_MTases_sf"/>
</dbReference>
<evidence type="ECO:0000259" key="1">
    <source>
        <dbReference type="Pfam" id="PF08241"/>
    </source>
</evidence>
<dbReference type="GO" id="GO:0008757">
    <property type="term" value="F:S-adenosylmethionine-dependent methyltransferase activity"/>
    <property type="evidence" value="ECO:0007669"/>
    <property type="project" value="InterPro"/>
</dbReference>
<dbReference type="CDD" id="cd02440">
    <property type="entry name" value="AdoMet_MTases"/>
    <property type="match status" value="1"/>
</dbReference>
<dbReference type="InterPro" id="IPR013216">
    <property type="entry name" value="Methyltransf_11"/>
</dbReference>
<dbReference type="PANTHER" id="PTHR43861">
    <property type="entry name" value="TRANS-ACONITATE 2-METHYLTRANSFERASE-RELATED"/>
    <property type="match status" value="1"/>
</dbReference>
<dbReference type="Gene3D" id="3.40.50.150">
    <property type="entry name" value="Vaccinia Virus protein VP39"/>
    <property type="match status" value="1"/>
</dbReference>
<organism evidence="2 3">
    <name type="scientific">Micromonospora musae</name>
    <dbReference type="NCBI Taxonomy" id="1894970"/>
    <lineage>
        <taxon>Bacteria</taxon>
        <taxon>Bacillati</taxon>
        <taxon>Actinomycetota</taxon>
        <taxon>Actinomycetes</taxon>
        <taxon>Micromonosporales</taxon>
        <taxon>Micromonosporaceae</taxon>
        <taxon>Micromonospora</taxon>
    </lineage>
</organism>
<feature type="domain" description="Methyltransferase type 11" evidence="1">
    <location>
        <begin position="43"/>
        <end position="148"/>
    </location>
</feature>
<sequence>MSADVPVAWAELAPQLVDAARRGRAWYLTIARELVGPADRLAVDVGCGAAGMALAIARMVACGQVVAVNGHPAVVDLAQDHIRNAWSDPRIRVEVRHADIRHDEPALRETLDRPADLVWASAAVHHLGDQQAAISTLASLLAPGGRLALAEGGLPEQHLPWDVGLGDPGLEARLQSAQDRWFTRMRADLPGSRRMPYGGTEALRRAGLSPVTTRTTLHEQPSPLHDTARRAVLAHLSRRVGWLRPTGLLSAGDLDAWDCLLEPADEQWLRHRGDLFRLSARSVHVGVRP</sequence>